<evidence type="ECO:0000259" key="2">
    <source>
        <dbReference type="PROSITE" id="PS50112"/>
    </source>
</evidence>
<dbReference type="CDD" id="cd00130">
    <property type="entry name" value="PAS"/>
    <property type="match status" value="2"/>
</dbReference>
<evidence type="ECO:0000313" key="4">
    <source>
        <dbReference type="EMBL" id="POA97720.1"/>
    </source>
</evidence>
<sequence>MPIFVLTFQIRTSISLGRAWPVQNNYSVMSQYPSRLFRGRYTLLTGLASLVLLALGCDVLAGWLWRVESAVPENIHMVISTAACLALYGMALAIALWRPRGQAHRLLAVVVIGIVCLVLLEHATGQSTGIDFPALHAWRHDMLPKPGRMAAMTATALLALGAGMLCLPAATPARMRMVQICAAIPLLCGLLGGIAYLVDLELLYSWGAAVRMALSTAVGLLTASAGLYGLAARDQSRRLRSKDMANSVFATACILLIVIAGTTGLLIYRLASHAHEQSLQTVMSYSARQRAALLSAQFDISNDTARQLYQHPAMQSLLEAASHGQLKQADAAAVLSMQNNRSFNGIAIQDRAGRTLVQVGYFVNRPLQAVALRSPPGAILLWDGSYSYRTTHVYRTSAGSARLLLEQRLDMFNRIVQDTAPHDGLSGIYSLCGHDERYLHCFSQSPQDKGSTIPLAGNIHHFTVWPAFSGQRGTMHTIDYSHRNVIGAYEPVSDTGLAFSYKIEVGKLLAPIRRDLEVGLFVMSIVIALGALLLRWRTYPLLREVQQSNLMAELAAERFRNAAEANMDAFAIMEALRGANGQIDDFRVVYINAEAERMWQISRREAIGSQFRQLGIALQIPDFFDSCRRVVENGQAVSEEIPMAFNIDHPSWMHHEIVKAGDGVSVSVRDITQRKLAELDLALREALLKTVTDSIPALVAFIDREERYRYCNKSYMRLFGIRPEQIIGVHMRDFLGDEAYQQLRPEVEKALSGQPSSFERDMSVRGENRYVEGRYIPQQHADGSVSGFYVMIWDITQSRARELELRNKVTLDGMTGLLNRSAFMEMLDDEIKHHYVKRLAVALLFLDIDHFKQVNDTLGHAAGDELIQEFARRLRSQVRATDHVARLGGDEFVILLAGLESERTAIGVAEKLLEAVSHDVELAGQRRKLSTSIGVAYAAMPDITPERLLQIADEALYQAKAAGRNTYRLHRVG</sequence>
<dbReference type="NCBIfam" id="TIGR00254">
    <property type="entry name" value="GGDEF"/>
    <property type="match status" value="1"/>
</dbReference>
<keyword evidence="1" id="KW-0472">Membrane</keyword>
<dbReference type="Proteomes" id="UP000236416">
    <property type="component" value="Unassembled WGS sequence"/>
</dbReference>
<dbReference type="InterPro" id="IPR029787">
    <property type="entry name" value="Nucleotide_cyclase"/>
</dbReference>
<dbReference type="SUPFAM" id="SSF55073">
    <property type="entry name" value="Nucleotide cyclase"/>
    <property type="match status" value="1"/>
</dbReference>
<organism evidence="4 5">
    <name type="scientific">Chromobacterium sinusclupearum</name>
    <dbReference type="NCBI Taxonomy" id="2077146"/>
    <lineage>
        <taxon>Bacteria</taxon>
        <taxon>Pseudomonadati</taxon>
        <taxon>Pseudomonadota</taxon>
        <taxon>Betaproteobacteria</taxon>
        <taxon>Neisseriales</taxon>
        <taxon>Chromobacteriaceae</taxon>
        <taxon>Chromobacterium</taxon>
    </lineage>
</organism>
<dbReference type="PANTHER" id="PTHR44757">
    <property type="entry name" value="DIGUANYLATE CYCLASE DGCP"/>
    <property type="match status" value="1"/>
</dbReference>
<feature type="domain" description="PAS" evidence="2">
    <location>
        <begin position="684"/>
        <end position="754"/>
    </location>
</feature>
<dbReference type="Pfam" id="PF00990">
    <property type="entry name" value="GGDEF"/>
    <property type="match status" value="1"/>
</dbReference>
<dbReference type="InterPro" id="IPR013656">
    <property type="entry name" value="PAS_4"/>
</dbReference>
<proteinExistence type="predicted"/>
<dbReference type="SMART" id="SM00267">
    <property type="entry name" value="GGDEF"/>
    <property type="match status" value="1"/>
</dbReference>
<dbReference type="PROSITE" id="PS50112">
    <property type="entry name" value="PAS"/>
    <property type="match status" value="1"/>
</dbReference>
<feature type="transmembrane region" description="Helical" evidence="1">
    <location>
        <begin position="43"/>
        <end position="65"/>
    </location>
</feature>
<feature type="transmembrane region" description="Helical" evidence="1">
    <location>
        <begin position="248"/>
        <end position="268"/>
    </location>
</feature>
<keyword evidence="5" id="KW-1185">Reference proteome</keyword>
<feature type="transmembrane region" description="Helical" evidence="1">
    <location>
        <begin position="149"/>
        <end position="171"/>
    </location>
</feature>
<feature type="domain" description="GGDEF" evidence="3">
    <location>
        <begin position="839"/>
        <end position="972"/>
    </location>
</feature>
<keyword evidence="1" id="KW-1133">Transmembrane helix</keyword>
<dbReference type="Gene3D" id="3.30.70.270">
    <property type="match status" value="1"/>
</dbReference>
<dbReference type="NCBIfam" id="TIGR00229">
    <property type="entry name" value="sensory_box"/>
    <property type="match status" value="1"/>
</dbReference>
<feature type="transmembrane region" description="Helical" evidence="1">
    <location>
        <begin position="177"/>
        <end position="198"/>
    </location>
</feature>
<protein>
    <recommendedName>
        <fullName evidence="6">Diguanylate cyclase</fullName>
    </recommendedName>
</protein>
<dbReference type="Pfam" id="PF08448">
    <property type="entry name" value="PAS_4"/>
    <property type="match status" value="2"/>
</dbReference>
<dbReference type="GO" id="GO:0003824">
    <property type="term" value="F:catalytic activity"/>
    <property type="evidence" value="ECO:0007669"/>
    <property type="project" value="UniProtKB-ARBA"/>
</dbReference>
<evidence type="ECO:0000313" key="5">
    <source>
        <dbReference type="Proteomes" id="UP000236416"/>
    </source>
</evidence>
<accession>A0A2K4MKY6</accession>
<dbReference type="PROSITE" id="PS50887">
    <property type="entry name" value="GGDEF"/>
    <property type="match status" value="1"/>
</dbReference>
<dbReference type="InterPro" id="IPR000160">
    <property type="entry name" value="GGDEF_dom"/>
</dbReference>
<dbReference type="CDD" id="cd01949">
    <property type="entry name" value="GGDEF"/>
    <property type="match status" value="1"/>
</dbReference>
<feature type="transmembrane region" description="Helical" evidence="1">
    <location>
        <begin position="77"/>
        <end position="97"/>
    </location>
</feature>
<dbReference type="SUPFAM" id="SSF55785">
    <property type="entry name" value="PYP-like sensor domain (PAS domain)"/>
    <property type="match status" value="2"/>
</dbReference>
<evidence type="ECO:0000256" key="1">
    <source>
        <dbReference type="SAM" id="Phobius"/>
    </source>
</evidence>
<dbReference type="PANTHER" id="PTHR44757:SF2">
    <property type="entry name" value="BIOFILM ARCHITECTURE MAINTENANCE PROTEIN MBAA"/>
    <property type="match status" value="1"/>
</dbReference>
<gene>
    <name evidence="4" type="ORF">C2134_15630</name>
</gene>
<dbReference type="InterPro" id="IPR043128">
    <property type="entry name" value="Rev_trsase/Diguanyl_cyclase"/>
</dbReference>
<dbReference type="AlphaFoldDB" id="A0A2K4MKY6"/>
<comment type="caution">
    <text evidence="4">The sequence shown here is derived from an EMBL/GenBank/DDBJ whole genome shotgun (WGS) entry which is preliminary data.</text>
</comment>
<dbReference type="FunFam" id="3.30.70.270:FF:000001">
    <property type="entry name" value="Diguanylate cyclase domain protein"/>
    <property type="match status" value="1"/>
</dbReference>
<dbReference type="Gene3D" id="3.30.450.20">
    <property type="entry name" value="PAS domain"/>
    <property type="match status" value="2"/>
</dbReference>
<keyword evidence="1" id="KW-0812">Transmembrane</keyword>
<name>A0A2K4MKY6_9NEIS</name>
<reference evidence="4 5" key="1">
    <citation type="submission" date="2018-01" db="EMBL/GenBank/DDBJ databases">
        <title>Genomic Sequence of Chromobacterium MWU13-2610 from wild cranberry bogs within the Cape Cod National Seashore.</title>
        <authorList>
            <person name="O'Hara-Hanley K."/>
            <person name="Soby S."/>
            <person name="Harrison A."/>
        </authorList>
    </citation>
    <scope>NUCLEOTIDE SEQUENCE [LARGE SCALE GENOMIC DNA]</scope>
    <source>
        <strain evidence="4 5">MWU13-2610</strain>
    </source>
</reference>
<dbReference type="InterPro" id="IPR035965">
    <property type="entry name" value="PAS-like_dom_sf"/>
</dbReference>
<evidence type="ECO:0008006" key="6">
    <source>
        <dbReference type="Google" id="ProtNLM"/>
    </source>
</evidence>
<feature type="transmembrane region" description="Helical" evidence="1">
    <location>
        <begin position="210"/>
        <end position="228"/>
    </location>
</feature>
<dbReference type="InterPro" id="IPR000014">
    <property type="entry name" value="PAS"/>
</dbReference>
<evidence type="ECO:0000259" key="3">
    <source>
        <dbReference type="PROSITE" id="PS50887"/>
    </source>
</evidence>
<dbReference type="InterPro" id="IPR052155">
    <property type="entry name" value="Biofilm_reg_signaling"/>
</dbReference>
<dbReference type="SMART" id="SM00091">
    <property type="entry name" value="PAS"/>
    <property type="match status" value="2"/>
</dbReference>
<dbReference type="EMBL" id="PPTF01000072">
    <property type="protein sequence ID" value="POA97720.1"/>
    <property type="molecule type" value="Genomic_DNA"/>
</dbReference>
<feature type="transmembrane region" description="Helical" evidence="1">
    <location>
        <begin position="103"/>
        <end position="120"/>
    </location>
</feature>